<dbReference type="AlphaFoldDB" id="J9FBI6"/>
<accession>J9FBI6</accession>
<reference evidence="1" key="1">
    <citation type="journal article" date="2012" name="PLoS ONE">
        <title>Gene sets for utilization of primary and secondary nutrition supplies in the distal gut of endangered iberian lynx.</title>
        <authorList>
            <person name="Alcaide M."/>
            <person name="Messina E."/>
            <person name="Richter M."/>
            <person name="Bargiela R."/>
            <person name="Peplies J."/>
            <person name="Huws S.A."/>
            <person name="Newbold C.J."/>
            <person name="Golyshin P.N."/>
            <person name="Simon M.A."/>
            <person name="Lopez G."/>
            <person name="Yakimov M.M."/>
            <person name="Ferrer M."/>
        </authorList>
    </citation>
    <scope>NUCLEOTIDE SEQUENCE</scope>
</reference>
<sequence>MNIIHQSTPHIPIFCTTSQIDIPKDTLVHTFLYFQIKHRLLFTVINTGNTCQVRFFIVSFKFVNHIHRQILQPSLHISAKELLAIHHQFFNFLTIDFHISIIIYLGTRQFLHQFFQHSPFRRTIGRRIECNRIFQHLHLWSLSYHYSLSQHNSIRFQMNRPDIFLRNSPCKQHRNQMMFITNIRNL</sequence>
<dbReference type="EMBL" id="AMCI01007653">
    <property type="protein sequence ID" value="EJW92261.1"/>
    <property type="molecule type" value="Genomic_DNA"/>
</dbReference>
<name>J9FBI6_9ZZZZ</name>
<comment type="caution">
    <text evidence="1">The sequence shown here is derived from an EMBL/GenBank/DDBJ whole genome shotgun (WGS) entry which is preliminary data.</text>
</comment>
<proteinExistence type="predicted"/>
<evidence type="ECO:0000313" key="1">
    <source>
        <dbReference type="EMBL" id="EJW92261.1"/>
    </source>
</evidence>
<gene>
    <name evidence="1" type="ORF">EVA_19628</name>
</gene>
<organism evidence="1">
    <name type="scientific">gut metagenome</name>
    <dbReference type="NCBI Taxonomy" id="749906"/>
    <lineage>
        <taxon>unclassified sequences</taxon>
        <taxon>metagenomes</taxon>
        <taxon>organismal metagenomes</taxon>
    </lineage>
</organism>
<protein>
    <submittedName>
        <fullName evidence="1">Uncharacterized protein</fullName>
    </submittedName>
</protein>